<dbReference type="InterPro" id="IPR004713">
    <property type="entry name" value="CaH_exchang"/>
</dbReference>
<dbReference type="InterPro" id="IPR044880">
    <property type="entry name" value="NCX_ion-bd_dom_sf"/>
</dbReference>
<evidence type="ECO:0000256" key="2">
    <source>
        <dbReference type="ARBA" id="ARBA00008170"/>
    </source>
</evidence>
<evidence type="ECO:0000259" key="10">
    <source>
        <dbReference type="Pfam" id="PF01699"/>
    </source>
</evidence>
<feature type="transmembrane region" description="Helical" evidence="9">
    <location>
        <begin position="105"/>
        <end position="126"/>
    </location>
</feature>
<comment type="subcellular location">
    <subcellularLocation>
        <location evidence="1">Endomembrane system</location>
        <topology evidence="1">Multi-pass membrane protein</topology>
    </subcellularLocation>
</comment>
<sequence>MSSDTADESLRLLPSLDADENMRPRCLAGHGAMIFAAASAALRWVARQSKGIYALLVCVPLGFVADHFQWHPVAVWTFNFLAIIPLSALISRVSDELSDAWGDLIGGLVNATFGNAVELIVGFLAVHHGEIKLAQSMMLGSILNDILGVLGVCMISAAGKSRTNHLSEAVTDTLSSLMTITAVALILPTALYSTFTNTADIGEKILSFSRGTAGILLAIYGVYIYFQMVSHADIFSEDTNDHNQDEDAGQGQDQGQVNNANLSSGVLDAETNRSPENQAAALQRQHDDSQGNGLDDRQDDGHDDDDESPDTEHPASETYRHAAILVLSGATIMWCTHSALGSLDETAHALNLTKTFFATVLLPIASNAPELSQVAAALRANKANFAIGVIVGSILQIALFVLPTLVLLGWVVGKPMTLYFETSATCFIFLAVLLVNQVLQEGTYTYFHGVMLLSMYVTPLPLLRDASV</sequence>
<keyword evidence="4 9" id="KW-0812">Transmembrane</keyword>
<accession>A0ABP0AYX1</accession>
<evidence type="ECO:0000256" key="4">
    <source>
        <dbReference type="ARBA" id="ARBA00022692"/>
    </source>
</evidence>
<keyword evidence="7 9" id="KW-0472">Membrane</keyword>
<feature type="domain" description="Sodium/calcium exchanger membrane region" evidence="10">
    <location>
        <begin position="322"/>
        <end position="457"/>
    </location>
</feature>
<dbReference type="Proteomes" id="UP001642482">
    <property type="component" value="Unassembled WGS sequence"/>
</dbReference>
<evidence type="ECO:0000256" key="1">
    <source>
        <dbReference type="ARBA" id="ARBA00004127"/>
    </source>
</evidence>
<evidence type="ECO:0000256" key="7">
    <source>
        <dbReference type="ARBA" id="ARBA00023136"/>
    </source>
</evidence>
<feature type="region of interest" description="Disordered" evidence="8">
    <location>
        <begin position="237"/>
        <end position="260"/>
    </location>
</feature>
<feature type="transmembrane region" description="Helical" evidence="9">
    <location>
        <begin position="170"/>
        <end position="193"/>
    </location>
</feature>
<evidence type="ECO:0000256" key="5">
    <source>
        <dbReference type="ARBA" id="ARBA00022989"/>
    </source>
</evidence>
<keyword evidence="12" id="KW-1185">Reference proteome</keyword>
<feature type="transmembrane region" description="Helical" evidence="9">
    <location>
        <begin position="138"/>
        <end position="158"/>
    </location>
</feature>
<proteinExistence type="inferred from homology"/>
<dbReference type="Pfam" id="PF01699">
    <property type="entry name" value="Na_Ca_ex"/>
    <property type="match status" value="2"/>
</dbReference>
<dbReference type="PANTHER" id="PTHR31503:SF22">
    <property type="entry name" value="VACUOLAR CALCIUM ION TRANSPORTER"/>
    <property type="match status" value="1"/>
</dbReference>
<evidence type="ECO:0000256" key="3">
    <source>
        <dbReference type="ARBA" id="ARBA00022448"/>
    </source>
</evidence>
<evidence type="ECO:0000256" key="8">
    <source>
        <dbReference type="SAM" id="MobiDB-lite"/>
    </source>
</evidence>
<dbReference type="InterPro" id="IPR004837">
    <property type="entry name" value="NaCa_Exmemb"/>
</dbReference>
<keyword evidence="3" id="KW-0813">Transport</keyword>
<evidence type="ECO:0000256" key="9">
    <source>
        <dbReference type="SAM" id="Phobius"/>
    </source>
</evidence>
<feature type="transmembrane region" description="Helical" evidence="9">
    <location>
        <begin position="446"/>
        <end position="463"/>
    </location>
</feature>
<feature type="transmembrane region" description="Helical" evidence="9">
    <location>
        <begin position="52"/>
        <end position="70"/>
    </location>
</feature>
<feature type="transmembrane region" description="Helical" evidence="9">
    <location>
        <begin position="27"/>
        <end position="45"/>
    </location>
</feature>
<keyword evidence="6" id="KW-0406">Ion transport</keyword>
<evidence type="ECO:0000313" key="11">
    <source>
        <dbReference type="EMBL" id="CAK7212497.1"/>
    </source>
</evidence>
<dbReference type="EMBL" id="CAWUHD010000009">
    <property type="protein sequence ID" value="CAK7212497.1"/>
    <property type="molecule type" value="Genomic_DNA"/>
</dbReference>
<feature type="transmembrane region" description="Helical" evidence="9">
    <location>
        <begin position="205"/>
        <end position="226"/>
    </location>
</feature>
<feature type="transmembrane region" description="Helical" evidence="9">
    <location>
        <begin position="418"/>
        <end position="439"/>
    </location>
</feature>
<reference evidence="11 12" key="1">
    <citation type="submission" date="2024-01" db="EMBL/GenBank/DDBJ databases">
        <authorList>
            <person name="Allen C."/>
            <person name="Tagirdzhanova G."/>
        </authorList>
    </citation>
    <scope>NUCLEOTIDE SEQUENCE [LARGE SCALE GENOMIC DNA]</scope>
</reference>
<evidence type="ECO:0000313" key="12">
    <source>
        <dbReference type="Proteomes" id="UP001642482"/>
    </source>
</evidence>
<comment type="caution">
    <text evidence="11">The sequence shown here is derived from an EMBL/GenBank/DDBJ whole genome shotgun (WGS) entry which is preliminary data.</text>
</comment>
<keyword evidence="5 9" id="KW-1133">Transmembrane helix</keyword>
<organism evidence="11 12">
    <name type="scientific">Sporothrix eucalyptigena</name>
    <dbReference type="NCBI Taxonomy" id="1812306"/>
    <lineage>
        <taxon>Eukaryota</taxon>
        <taxon>Fungi</taxon>
        <taxon>Dikarya</taxon>
        <taxon>Ascomycota</taxon>
        <taxon>Pezizomycotina</taxon>
        <taxon>Sordariomycetes</taxon>
        <taxon>Sordariomycetidae</taxon>
        <taxon>Ophiostomatales</taxon>
        <taxon>Ophiostomataceae</taxon>
        <taxon>Sporothrix</taxon>
    </lineage>
</organism>
<name>A0ABP0AYX1_9PEZI</name>
<dbReference type="Gene3D" id="1.20.1420.30">
    <property type="entry name" value="NCX, central ion-binding region"/>
    <property type="match status" value="2"/>
</dbReference>
<feature type="compositionally biased region" description="Basic and acidic residues" evidence="8">
    <location>
        <begin position="284"/>
        <end position="300"/>
    </location>
</feature>
<protein>
    <submittedName>
        <fullName evidence="11">Vacuolar calcium ion transporter</fullName>
    </submittedName>
</protein>
<dbReference type="PANTHER" id="PTHR31503">
    <property type="entry name" value="VACUOLAR CALCIUM ION TRANSPORTER"/>
    <property type="match status" value="1"/>
</dbReference>
<gene>
    <name evidence="11" type="primary">VCX1_1</name>
    <name evidence="11" type="ORF">SEUCBS140593_001523</name>
</gene>
<evidence type="ECO:0000256" key="6">
    <source>
        <dbReference type="ARBA" id="ARBA00023065"/>
    </source>
</evidence>
<feature type="transmembrane region" description="Helical" evidence="9">
    <location>
        <begin position="385"/>
        <end position="412"/>
    </location>
</feature>
<feature type="region of interest" description="Disordered" evidence="8">
    <location>
        <begin position="277"/>
        <end position="317"/>
    </location>
</feature>
<comment type="similarity">
    <text evidence="2">Belongs to the Ca(2+):cation antiporter (CaCA) (TC 2.A.19) family.</text>
</comment>
<feature type="domain" description="Sodium/calcium exchanger membrane region" evidence="10">
    <location>
        <begin position="75"/>
        <end position="228"/>
    </location>
</feature>